<dbReference type="InterPro" id="IPR005302">
    <property type="entry name" value="MoCF_Sase_C"/>
</dbReference>
<keyword evidence="3" id="KW-1185">Reference proteome</keyword>
<accession>A0ABZ2FFR4</accession>
<reference evidence="2 3" key="1">
    <citation type="submission" date="2022-09" db="EMBL/GenBank/DDBJ databases">
        <title>Complete genome sequence of Janibacter terrae strain COS04-44, PCL-degrading bacteria isolated from oil spilled coast.</title>
        <authorList>
            <person name="Park H."/>
            <person name="Kim J.Y."/>
            <person name="An S.H."/>
            <person name="Lee C.M."/>
            <person name="Weon H.-Y."/>
        </authorList>
    </citation>
    <scope>NUCLEOTIDE SEQUENCE [LARGE SCALE GENOMIC DNA]</scope>
    <source>
        <strain evidence="2 3">COS04-44</strain>
    </source>
</reference>
<gene>
    <name evidence="2" type="ORF">N5P18_15555</name>
</gene>
<dbReference type="SUPFAM" id="SSF50800">
    <property type="entry name" value="PK beta-barrel domain-like"/>
    <property type="match status" value="1"/>
</dbReference>
<dbReference type="Pfam" id="PF03473">
    <property type="entry name" value="MOSC"/>
    <property type="match status" value="1"/>
</dbReference>
<dbReference type="InterPro" id="IPR005303">
    <property type="entry name" value="MOCOS_middle"/>
</dbReference>
<dbReference type="RefSeq" id="WP_338538159.1">
    <property type="nucleotide sequence ID" value="NZ_CP104874.1"/>
</dbReference>
<feature type="domain" description="MOSC" evidence="1">
    <location>
        <begin position="109"/>
        <end position="250"/>
    </location>
</feature>
<organism evidence="2 3">
    <name type="scientific">Janibacter terrae</name>
    <dbReference type="NCBI Taxonomy" id="103817"/>
    <lineage>
        <taxon>Bacteria</taxon>
        <taxon>Bacillati</taxon>
        <taxon>Actinomycetota</taxon>
        <taxon>Actinomycetes</taxon>
        <taxon>Micrococcales</taxon>
        <taxon>Intrasporangiaceae</taxon>
        <taxon>Janibacter</taxon>
    </lineage>
</organism>
<sequence length="252" mass="27099">MRRAADWLTGRVLISRIGLTPLKGARHRDLRRVRLERDGPVGDRALCLVDDAEARVLRTVENPRMLLVDAQWDGTTLTTRTPDGCEVSAPPAATGEELVADYWGREATLRLLDSPHAAQLGAHLGRRVRLALVDPGAVVYGAPVSIVTTGALARLGETEDARFRATLTLRADEDPAPGTVLRLGDATLRVRARIPRCRVIDINPATGVMDTRHLAALVDQPRPTGELPFGVDAEVLVAGDVAVGQPVSVMPS</sequence>
<dbReference type="InterPro" id="IPR011037">
    <property type="entry name" value="Pyrv_Knase-like_insert_dom_sf"/>
</dbReference>
<dbReference type="PROSITE" id="PS51340">
    <property type="entry name" value="MOSC"/>
    <property type="match status" value="1"/>
</dbReference>
<dbReference type="Pfam" id="PF03476">
    <property type="entry name" value="MOSC_N"/>
    <property type="match status" value="1"/>
</dbReference>
<name>A0ABZ2FFR4_9MICO</name>
<evidence type="ECO:0000259" key="1">
    <source>
        <dbReference type="PROSITE" id="PS51340"/>
    </source>
</evidence>
<dbReference type="EMBL" id="CP104874">
    <property type="protein sequence ID" value="WWF05058.1"/>
    <property type="molecule type" value="Genomic_DNA"/>
</dbReference>
<evidence type="ECO:0000313" key="2">
    <source>
        <dbReference type="EMBL" id="WWF05058.1"/>
    </source>
</evidence>
<protein>
    <submittedName>
        <fullName evidence="2">MOSC domain-containing protein</fullName>
    </submittedName>
</protein>
<dbReference type="Proteomes" id="UP001381003">
    <property type="component" value="Chromosome"/>
</dbReference>
<evidence type="ECO:0000313" key="3">
    <source>
        <dbReference type="Proteomes" id="UP001381003"/>
    </source>
</evidence>
<proteinExistence type="predicted"/>